<evidence type="ECO:0000256" key="1">
    <source>
        <dbReference type="SAM" id="MobiDB-lite"/>
    </source>
</evidence>
<feature type="compositionally biased region" description="Polar residues" evidence="1">
    <location>
        <begin position="1"/>
        <end position="12"/>
    </location>
</feature>
<protein>
    <submittedName>
        <fullName evidence="2">Uncharacterized protein</fullName>
    </submittedName>
</protein>
<feature type="region of interest" description="Disordered" evidence="1">
    <location>
        <begin position="1"/>
        <end position="43"/>
    </location>
</feature>
<evidence type="ECO:0000313" key="3">
    <source>
        <dbReference type="Proteomes" id="UP000010959"/>
    </source>
</evidence>
<organism evidence="2 3">
    <name type="scientific">Rhodopirellula baltica SWK14</name>
    <dbReference type="NCBI Taxonomy" id="993516"/>
    <lineage>
        <taxon>Bacteria</taxon>
        <taxon>Pseudomonadati</taxon>
        <taxon>Planctomycetota</taxon>
        <taxon>Planctomycetia</taxon>
        <taxon>Pirellulales</taxon>
        <taxon>Pirellulaceae</taxon>
        <taxon>Rhodopirellula</taxon>
    </lineage>
</organism>
<proteinExistence type="predicted"/>
<evidence type="ECO:0000313" key="2">
    <source>
        <dbReference type="EMBL" id="ELP32694.1"/>
    </source>
</evidence>
<dbReference type="EMBL" id="AMWG01000094">
    <property type="protein sequence ID" value="ELP32694.1"/>
    <property type="molecule type" value="Genomic_DNA"/>
</dbReference>
<dbReference type="Proteomes" id="UP000010959">
    <property type="component" value="Unassembled WGS sequence"/>
</dbReference>
<sequence length="43" mass="4315">MANLPTKSTSGCESDHVGGLADAAGYDVAHPPLPEPPPNETLG</sequence>
<reference evidence="2 3" key="1">
    <citation type="journal article" date="2013" name="Mar. Genomics">
        <title>Expression of sulfatases in Rhodopirellula baltica and the diversity of sulfatases in the genus Rhodopirellula.</title>
        <authorList>
            <person name="Wegner C.E."/>
            <person name="Richter-Heitmann T."/>
            <person name="Klindworth A."/>
            <person name="Klockow C."/>
            <person name="Richter M."/>
            <person name="Achstetter T."/>
            <person name="Glockner F.O."/>
            <person name="Harder J."/>
        </authorList>
    </citation>
    <scope>NUCLEOTIDE SEQUENCE [LARGE SCALE GENOMIC DNA]</scope>
    <source>
        <strain evidence="2 3">SWK14</strain>
    </source>
</reference>
<comment type="caution">
    <text evidence="2">The sequence shown here is derived from an EMBL/GenBank/DDBJ whole genome shotgun (WGS) entry which is preliminary data.</text>
</comment>
<name>L7CEL3_RHOBT</name>
<gene>
    <name evidence="2" type="ORF">RBSWK_03382</name>
</gene>
<feature type="compositionally biased region" description="Pro residues" evidence="1">
    <location>
        <begin position="31"/>
        <end position="43"/>
    </location>
</feature>
<dbReference type="AlphaFoldDB" id="L7CEL3"/>
<accession>L7CEL3</accession>